<dbReference type="EMBL" id="BAAAHE010000004">
    <property type="protein sequence ID" value="GAA0605303.1"/>
    <property type="molecule type" value="Genomic_DNA"/>
</dbReference>
<protein>
    <submittedName>
        <fullName evidence="1">Uncharacterized protein</fullName>
    </submittedName>
</protein>
<accession>A0ABN1G777</accession>
<reference evidence="1 2" key="1">
    <citation type="journal article" date="2019" name="Int. J. Syst. Evol. Microbiol.">
        <title>The Global Catalogue of Microorganisms (GCM) 10K type strain sequencing project: providing services to taxonomists for standard genome sequencing and annotation.</title>
        <authorList>
            <consortium name="The Broad Institute Genomics Platform"/>
            <consortium name="The Broad Institute Genome Sequencing Center for Infectious Disease"/>
            <person name="Wu L."/>
            <person name="Ma J."/>
        </authorList>
    </citation>
    <scope>NUCLEOTIDE SEQUENCE [LARGE SCALE GENOMIC DNA]</scope>
    <source>
        <strain evidence="1 2">JCM 10671</strain>
    </source>
</reference>
<keyword evidence="2" id="KW-1185">Reference proteome</keyword>
<comment type="caution">
    <text evidence="1">The sequence shown here is derived from an EMBL/GenBank/DDBJ whole genome shotgun (WGS) entry which is preliminary data.</text>
</comment>
<organism evidence="1 2">
    <name type="scientific">Sporichthya brevicatena</name>
    <dbReference type="NCBI Taxonomy" id="171442"/>
    <lineage>
        <taxon>Bacteria</taxon>
        <taxon>Bacillati</taxon>
        <taxon>Actinomycetota</taxon>
        <taxon>Actinomycetes</taxon>
        <taxon>Sporichthyales</taxon>
        <taxon>Sporichthyaceae</taxon>
        <taxon>Sporichthya</taxon>
    </lineage>
</organism>
<sequence length="95" mass="10761">MAFRRSRKTIHVTPALAEVMGRLDPTERPTFRKAMAAAEGLTVQEHKLLLTEWWAVYDASTPPARIPFFSTGSWNRRIRARQLAKLRAQQAEAAG</sequence>
<gene>
    <name evidence="1" type="ORF">GCM10009547_04030</name>
</gene>
<dbReference type="RefSeq" id="WP_344601032.1">
    <property type="nucleotide sequence ID" value="NZ_BAAAHE010000004.1"/>
</dbReference>
<dbReference type="Proteomes" id="UP001500957">
    <property type="component" value="Unassembled WGS sequence"/>
</dbReference>
<name>A0ABN1G777_9ACTN</name>
<evidence type="ECO:0000313" key="1">
    <source>
        <dbReference type="EMBL" id="GAA0605303.1"/>
    </source>
</evidence>
<evidence type="ECO:0000313" key="2">
    <source>
        <dbReference type="Proteomes" id="UP001500957"/>
    </source>
</evidence>
<proteinExistence type="predicted"/>